<organism evidence="1 2">
    <name type="scientific">Rossellomorea marisflavi</name>
    <dbReference type="NCBI Taxonomy" id="189381"/>
    <lineage>
        <taxon>Bacteria</taxon>
        <taxon>Bacillati</taxon>
        <taxon>Bacillota</taxon>
        <taxon>Bacilli</taxon>
        <taxon>Bacillales</taxon>
        <taxon>Bacillaceae</taxon>
        <taxon>Rossellomorea</taxon>
    </lineage>
</organism>
<dbReference type="OrthoDB" id="1651016at2"/>
<dbReference type="Pfam" id="PF06612">
    <property type="entry name" value="DUF1146"/>
    <property type="match status" value="1"/>
</dbReference>
<proteinExistence type="predicted"/>
<sequence>MGVTFGQQALISMLIHLVVFAVTFWALQSIQLDKLLKKNRVAQGRLLYILLTIAIGSAVSRFLLDYYLWTQQLPTLFE</sequence>
<evidence type="ECO:0000313" key="1">
    <source>
        <dbReference type="EMBL" id="KZE43991.1"/>
    </source>
</evidence>
<dbReference type="InterPro" id="IPR009526">
    <property type="entry name" value="DUF1146"/>
</dbReference>
<dbReference type="AlphaFoldDB" id="A0A0J5SL77"/>
<dbReference type="EMBL" id="LQQY01000045">
    <property type="protein sequence ID" value="KZE43991.1"/>
    <property type="molecule type" value="Genomic_DNA"/>
</dbReference>
<accession>A0A0J5SL77</accession>
<dbReference type="RefSeq" id="WP_048004874.1">
    <property type="nucleotide sequence ID" value="NZ_CAXQIX010000102.1"/>
</dbReference>
<dbReference type="NCBIfam" id="TIGR02327">
    <property type="entry name" value="int_mem_ywzB"/>
    <property type="match status" value="1"/>
</dbReference>
<comment type="caution">
    <text evidence="1">The sequence shown here is derived from an EMBL/GenBank/DDBJ whole genome shotgun (WGS) entry which is preliminary data.</text>
</comment>
<name>A0A0J5SL77_9BACI</name>
<evidence type="ECO:0000313" key="2">
    <source>
        <dbReference type="Proteomes" id="UP000076510"/>
    </source>
</evidence>
<reference evidence="2" key="1">
    <citation type="submission" date="2016-01" db="EMBL/GenBank/DDBJ databases">
        <title>Whole genome sequencing of Bhargavaea cecembensis T14.</title>
        <authorList>
            <person name="Hong K.W."/>
        </authorList>
    </citation>
    <scope>NUCLEOTIDE SEQUENCE [LARGE SCALE GENOMIC DNA]</scope>
    <source>
        <strain evidence="2">M19</strain>
    </source>
</reference>
<protein>
    <submittedName>
        <fullName evidence="1">Uncharacterized protein</fullName>
    </submittedName>
</protein>
<gene>
    <name evidence="1" type="ORF">AV649_09120</name>
</gene>
<dbReference type="PATRIC" id="fig|189381.11.peg.793"/>
<dbReference type="Proteomes" id="UP000076510">
    <property type="component" value="Unassembled WGS sequence"/>
</dbReference>